<keyword evidence="1 2" id="KW-0175">Coiled coil</keyword>
<accession>A0A9D4D3U7</accession>
<evidence type="ECO:0000256" key="2">
    <source>
        <dbReference type="SAM" id="Coils"/>
    </source>
</evidence>
<dbReference type="Proteomes" id="UP000828390">
    <property type="component" value="Unassembled WGS sequence"/>
</dbReference>
<dbReference type="GO" id="GO:0005737">
    <property type="term" value="C:cytoplasm"/>
    <property type="evidence" value="ECO:0007669"/>
    <property type="project" value="TreeGrafter"/>
</dbReference>
<dbReference type="EMBL" id="JAIWYP010000011">
    <property type="protein sequence ID" value="KAH3738165.1"/>
    <property type="molecule type" value="Genomic_DNA"/>
</dbReference>
<reference evidence="3" key="1">
    <citation type="journal article" date="2019" name="bioRxiv">
        <title>The Genome of the Zebra Mussel, Dreissena polymorpha: A Resource for Invasive Species Research.</title>
        <authorList>
            <person name="McCartney M.A."/>
            <person name="Auch B."/>
            <person name="Kono T."/>
            <person name="Mallez S."/>
            <person name="Zhang Y."/>
            <person name="Obille A."/>
            <person name="Becker A."/>
            <person name="Abrahante J.E."/>
            <person name="Garbe J."/>
            <person name="Badalamenti J.P."/>
            <person name="Herman A."/>
            <person name="Mangelson H."/>
            <person name="Liachko I."/>
            <person name="Sullivan S."/>
            <person name="Sone E.D."/>
            <person name="Koren S."/>
            <person name="Silverstein K.A.T."/>
            <person name="Beckman K.B."/>
            <person name="Gohl D.M."/>
        </authorList>
    </citation>
    <scope>NUCLEOTIDE SEQUENCE</scope>
    <source>
        <strain evidence="3">Duluth1</strain>
        <tissue evidence="3">Whole animal</tissue>
    </source>
</reference>
<dbReference type="InterPro" id="IPR051293">
    <property type="entry name" value="MTUS1/CCDC69"/>
</dbReference>
<dbReference type="GO" id="GO:0005634">
    <property type="term" value="C:nucleus"/>
    <property type="evidence" value="ECO:0007669"/>
    <property type="project" value="TreeGrafter"/>
</dbReference>
<organism evidence="3 4">
    <name type="scientific">Dreissena polymorpha</name>
    <name type="common">Zebra mussel</name>
    <name type="synonym">Mytilus polymorpha</name>
    <dbReference type="NCBI Taxonomy" id="45954"/>
    <lineage>
        <taxon>Eukaryota</taxon>
        <taxon>Metazoa</taxon>
        <taxon>Spiralia</taxon>
        <taxon>Lophotrochozoa</taxon>
        <taxon>Mollusca</taxon>
        <taxon>Bivalvia</taxon>
        <taxon>Autobranchia</taxon>
        <taxon>Heteroconchia</taxon>
        <taxon>Euheterodonta</taxon>
        <taxon>Imparidentia</taxon>
        <taxon>Neoheterodontei</taxon>
        <taxon>Myida</taxon>
        <taxon>Dreissenoidea</taxon>
        <taxon>Dreissenidae</taxon>
        <taxon>Dreissena</taxon>
    </lineage>
</organism>
<evidence type="ECO:0000256" key="1">
    <source>
        <dbReference type="ARBA" id="ARBA00023054"/>
    </source>
</evidence>
<reference evidence="3" key="2">
    <citation type="submission" date="2020-11" db="EMBL/GenBank/DDBJ databases">
        <authorList>
            <person name="McCartney M.A."/>
            <person name="Auch B."/>
            <person name="Kono T."/>
            <person name="Mallez S."/>
            <person name="Becker A."/>
            <person name="Gohl D.M."/>
            <person name="Silverstein K.A.T."/>
            <person name="Koren S."/>
            <person name="Bechman K.B."/>
            <person name="Herman A."/>
            <person name="Abrahante J.E."/>
            <person name="Garbe J."/>
        </authorList>
    </citation>
    <scope>NUCLEOTIDE SEQUENCE</scope>
    <source>
        <strain evidence="3">Duluth1</strain>
        <tissue evidence="3">Whole animal</tissue>
    </source>
</reference>
<sequence length="141" mass="16752">MKDFLDLDSLTRQNWHTELHKQHQDKLEDITGRFDGIKMTLSEKVETLRSECDRLRDRAKHCEEALQRNSDFKVQCALAPYRSLPQEVESLKTVLEMKNKEINKLRTHNIQLQKKLEELPLLGNRSSVCSRRRRTWRPLLA</sequence>
<dbReference type="AlphaFoldDB" id="A0A9D4D3U7"/>
<gene>
    <name evidence="3" type="ORF">DPMN_044793</name>
</gene>
<dbReference type="PANTHER" id="PTHR24200">
    <property type="entry name" value="TOUCAN, ISOFORM A"/>
    <property type="match status" value="1"/>
</dbReference>
<dbReference type="PANTHER" id="PTHR24200:SF11">
    <property type="entry name" value="TOUCAN, ISOFORM A"/>
    <property type="match status" value="1"/>
</dbReference>
<evidence type="ECO:0000313" key="4">
    <source>
        <dbReference type="Proteomes" id="UP000828390"/>
    </source>
</evidence>
<name>A0A9D4D3U7_DREPO</name>
<proteinExistence type="predicted"/>
<dbReference type="GO" id="GO:0008017">
    <property type="term" value="F:microtubule binding"/>
    <property type="evidence" value="ECO:0007669"/>
    <property type="project" value="TreeGrafter"/>
</dbReference>
<keyword evidence="4" id="KW-1185">Reference proteome</keyword>
<evidence type="ECO:0000313" key="3">
    <source>
        <dbReference type="EMBL" id="KAH3738165.1"/>
    </source>
</evidence>
<feature type="coiled-coil region" evidence="2">
    <location>
        <begin position="38"/>
        <end position="115"/>
    </location>
</feature>
<comment type="caution">
    <text evidence="3">The sequence shown here is derived from an EMBL/GenBank/DDBJ whole genome shotgun (WGS) entry which is preliminary data.</text>
</comment>
<protein>
    <submittedName>
        <fullName evidence="3">Uncharacterized protein</fullName>
    </submittedName>
</protein>